<name>A0ABV7LAV6_9HYPH</name>
<protein>
    <submittedName>
        <fullName evidence="2">Glutathione S-transferase family protein</fullName>
    </submittedName>
</protein>
<keyword evidence="3" id="KW-1185">Reference proteome</keyword>
<evidence type="ECO:0000313" key="2">
    <source>
        <dbReference type="EMBL" id="MFC3264977.1"/>
    </source>
</evidence>
<dbReference type="Pfam" id="PF13417">
    <property type="entry name" value="GST_N_3"/>
    <property type="match status" value="1"/>
</dbReference>
<dbReference type="SUPFAM" id="SSF47616">
    <property type="entry name" value="GST C-terminal domain-like"/>
    <property type="match status" value="1"/>
</dbReference>
<dbReference type="InterPro" id="IPR036282">
    <property type="entry name" value="Glutathione-S-Trfase_C_sf"/>
</dbReference>
<dbReference type="Gene3D" id="3.40.30.10">
    <property type="entry name" value="Glutaredoxin"/>
    <property type="match status" value="1"/>
</dbReference>
<reference evidence="3" key="1">
    <citation type="journal article" date="2019" name="Int. J. Syst. Evol. Microbiol.">
        <title>The Global Catalogue of Microorganisms (GCM) 10K type strain sequencing project: providing services to taxonomists for standard genome sequencing and annotation.</title>
        <authorList>
            <consortium name="The Broad Institute Genomics Platform"/>
            <consortium name="The Broad Institute Genome Sequencing Center for Infectious Disease"/>
            <person name="Wu L."/>
            <person name="Ma J."/>
        </authorList>
    </citation>
    <scope>NUCLEOTIDE SEQUENCE [LARGE SCALE GENOMIC DNA]</scope>
    <source>
        <strain evidence="3">CCM 7941</strain>
    </source>
</reference>
<dbReference type="Proteomes" id="UP001595536">
    <property type="component" value="Unassembled WGS sequence"/>
</dbReference>
<dbReference type="InterPro" id="IPR036249">
    <property type="entry name" value="Thioredoxin-like_sf"/>
</dbReference>
<evidence type="ECO:0000313" key="3">
    <source>
        <dbReference type="Proteomes" id="UP001595536"/>
    </source>
</evidence>
<comment type="caution">
    <text evidence="2">The sequence shown here is derived from an EMBL/GenBank/DDBJ whole genome shotgun (WGS) entry which is preliminary data.</text>
</comment>
<sequence length="206" mass="22081">MQLRSSPMSPYARMVIIAADVLGLAERLTITPASVMPPDGELATQNPLGKIPVLVPDNGRPLYDSRVIIDYLDSLAGGDQIIPAGVGRHDALCLQALAIGMIEAAVLQVYERRYRPPERQHQPWVDAQAAKVNAALAVLEQDPPARPGASHFGLPDVGQIALACALGYLDFRFEGAWRAGCPKLAAWLDVFAAKVPAFGRTRPPAA</sequence>
<dbReference type="Gene3D" id="1.20.1050.10">
    <property type="match status" value="1"/>
</dbReference>
<evidence type="ECO:0000259" key="1">
    <source>
        <dbReference type="PROSITE" id="PS50404"/>
    </source>
</evidence>
<dbReference type="InterPro" id="IPR004045">
    <property type="entry name" value="Glutathione_S-Trfase_N"/>
</dbReference>
<dbReference type="RefSeq" id="WP_376829467.1">
    <property type="nucleotide sequence ID" value="NZ_JBHLWR010000006.1"/>
</dbReference>
<dbReference type="Pfam" id="PF13410">
    <property type="entry name" value="GST_C_2"/>
    <property type="match status" value="1"/>
</dbReference>
<gene>
    <name evidence="2" type="ORF">ACFOEX_01205</name>
</gene>
<dbReference type="SUPFAM" id="SSF52833">
    <property type="entry name" value="Thioredoxin-like"/>
    <property type="match status" value="1"/>
</dbReference>
<dbReference type="EMBL" id="JBHRUV010000006">
    <property type="protein sequence ID" value="MFC3264977.1"/>
    <property type="molecule type" value="Genomic_DNA"/>
</dbReference>
<feature type="domain" description="GST N-terminal" evidence="1">
    <location>
        <begin position="1"/>
        <end position="80"/>
    </location>
</feature>
<accession>A0ABV7LAV6</accession>
<proteinExistence type="predicted"/>
<organism evidence="2 3">
    <name type="scientific">Camelimonas abortus</name>
    <dbReference type="NCBI Taxonomy" id="1017184"/>
    <lineage>
        <taxon>Bacteria</taxon>
        <taxon>Pseudomonadati</taxon>
        <taxon>Pseudomonadota</taxon>
        <taxon>Alphaproteobacteria</taxon>
        <taxon>Hyphomicrobiales</taxon>
        <taxon>Chelatococcaceae</taxon>
        <taxon>Camelimonas</taxon>
    </lineage>
</organism>
<dbReference type="PROSITE" id="PS50404">
    <property type="entry name" value="GST_NTER"/>
    <property type="match status" value="1"/>
</dbReference>
<dbReference type="CDD" id="cd03205">
    <property type="entry name" value="GST_C_6"/>
    <property type="match status" value="1"/>
</dbReference>